<comment type="caution">
    <text evidence="7">The sequence shown here is derived from an EMBL/GenBank/DDBJ whole genome shotgun (WGS) entry which is preliminary data.</text>
</comment>
<dbReference type="InterPro" id="IPR013083">
    <property type="entry name" value="Znf_RING/FYVE/PHD"/>
</dbReference>
<dbReference type="Gene3D" id="2.30.30.1150">
    <property type="match status" value="1"/>
</dbReference>
<evidence type="ECO:0000256" key="3">
    <source>
        <dbReference type="ARBA" id="ARBA00022833"/>
    </source>
</evidence>
<dbReference type="InterPro" id="IPR011011">
    <property type="entry name" value="Znf_FYVE_PHD"/>
</dbReference>
<dbReference type="PANTHER" id="PTHR47162:SF9">
    <property type="entry name" value="PHD FINGER PROTEIN EHD3-LIKE"/>
    <property type="match status" value="1"/>
</dbReference>
<feature type="compositionally biased region" description="Polar residues" evidence="5">
    <location>
        <begin position="92"/>
        <end position="104"/>
    </location>
</feature>
<evidence type="ECO:0000256" key="5">
    <source>
        <dbReference type="SAM" id="MobiDB-lite"/>
    </source>
</evidence>
<evidence type="ECO:0000313" key="8">
    <source>
        <dbReference type="Proteomes" id="UP001152484"/>
    </source>
</evidence>
<dbReference type="InterPro" id="IPR001965">
    <property type="entry name" value="Znf_PHD"/>
</dbReference>
<evidence type="ECO:0000256" key="2">
    <source>
        <dbReference type="ARBA" id="ARBA00022771"/>
    </source>
</evidence>
<dbReference type="PANTHER" id="PTHR47162">
    <property type="entry name" value="OS02G0192300 PROTEIN"/>
    <property type="match status" value="1"/>
</dbReference>
<dbReference type="OrthoDB" id="1903104at2759"/>
<gene>
    <name evidence="7" type="ORF">CEURO_LOCUS15534</name>
</gene>
<dbReference type="Proteomes" id="UP001152484">
    <property type="component" value="Unassembled WGS sequence"/>
</dbReference>
<name>A0A9P0ZJS9_CUSEU</name>
<dbReference type="AlphaFoldDB" id="A0A9P0ZJS9"/>
<protein>
    <recommendedName>
        <fullName evidence="6">PHD-type domain-containing protein</fullName>
    </recommendedName>
</protein>
<dbReference type="Gene3D" id="3.30.40.10">
    <property type="entry name" value="Zinc/RING finger domain, C3HC4 (zinc finger)"/>
    <property type="match status" value="1"/>
</dbReference>
<accession>A0A9P0ZJS9</accession>
<dbReference type="InterPro" id="IPR019786">
    <property type="entry name" value="Zinc_finger_PHD-type_CS"/>
</dbReference>
<dbReference type="Pfam" id="PF00628">
    <property type="entry name" value="PHD"/>
    <property type="match status" value="2"/>
</dbReference>
<sequence>MHRHSSEMVGEEKESNGFGGSNCIRLMVNNSQAMKSASAPGIEIANASGRSADASGNCLRTYKRRKGLKAEGKVSEDSADQVSHKPVDRNSHSQTNVAQGGSNDHLNEPINLSKIRLRNVVLEQIYLSLESESGLKKCIREALVSHPDTECATSVKESVNCCNDDTKCNLPSNSMAYDVLAKGNVDAPSTGLVKGTDHCTTSQLCQRWFSDIILSEDFSQLCHMIFENFEGTKADKFLHIGTMHSKMKDGLYEDSPMSFYSDIQEMWSKLHKVGSELLAISRSLSNKSTFCFRSQFVTEEPGTNCQADSLKPRTCKQCGETAHGTDSLVCDTCEQIYHVSCIHPAVKEIPYAKNWYCAKCTKEDIEHANCVVCERLDASKEEPHDDELTKLEKQIEMESSNGLMDDDNDNEHVQYFDEEPICNVCKTEAKYGGESLKMCSHKFCPHKFYHERCLSWEELCCHGPIWYCPSCLCRRCRKDCDDTEIVLCDGCDHAYHIYCMRPPKSSVPTGKWFCEKCEAGIQRISKVKRSYEKIAKRLKERDQVCGVLHKEKGNSEALYKSGGGGVDMLLNAAKTLNYEENLAVTGSEAS</sequence>
<proteinExistence type="predicted"/>
<keyword evidence="3" id="KW-0862">Zinc</keyword>
<evidence type="ECO:0000256" key="1">
    <source>
        <dbReference type="ARBA" id="ARBA00022723"/>
    </source>
</evidence>
<feature type="domain" description="PHD-type" evidence="6">
    <location>
        <begin position="312"/>
        <end position="363"/>
    </location>
</feature>
<dbReference type="GO" id="GO:0008270">
    <property type="term" value="F:zinc ion binding"/>
    <property type="evidence" value="ECO:0007669"/>
    <property type="project" value="UniProtKB-KW"/>
</dbReference>
<dbReference type="EMBL" id="CAMAPE010000038">
    <property type="protein sequence ID" value="CAH9101736.1"/>
    <property type="molecule type" value="Genomic_DNA"/>
</dbReference>
<evidence type="ECO:0000259" key="6">
    <source>
        <dbReference type="PROSITE" id="PS50016"/>
    </source>
</evidence>
<organism evidence="7 8">
    <name type="scientific">Cuscuta europaea</name>
    <name type="common">European dodder</name>
    <dbReference type="NCBI Taxonomy" id="41803"/>
    <lineage>
        <taxon>Eukaryota</taxon>
        <taxon>Viridiplantae</taxon>
        <taxon>Streptophyta</taxon>
        <taxon>Embryophyta</taxon>
        <taxon>Tracheophyta</taxon>
        <taxon>Spermatophyta</taxon>
        <taxon>Magnoliopsida</taxon>
        <taxon>eudicotyledons</taxon>
        <taxon>Gunneridae</taxon>
        <taxon>Pentapetalae</taxon>
        <taxon>asterids</taxon>
        <taxon>lamiids</taxon>
        <taxon>Solanales</taxon>
        <taxon>Convolvulaceae</taxon>
        <taxon>Cuscuteae</taxon>
        <taxon>Cuscuta</taxon>
        <taxon>Cuscuta subgen. Cuscuta</taxon>
    </lineage>
</organism>
<reference evidence="7" key="1">
    <citation type="submission" date="2022-07" db="EMBL/GenBank/DDBJ databases">
        <authorList>
            <person name="Macas J."/>
            <person name="Novak P."/>
            <person name="Neumann P."/>
        </authorList>
    </citation>
    <scope>NUCLEOTIDE SEQUENCE</scope>
</reference>
<keyword evidence="2 4" id="KW-0863">Zinc-finger</keyword>
<feature type="compositionally biased region" description="Basic and acidic residues" evidence="5">
    <location>
        <begin position="69"/>
        <end position="91"/>
    </location>
</feature>
<feature type="region of interest" description="Disordered" evidence="5">
    <location>
        <begin position="69"/>
        <end position="108"/>
    </location>
</feature>
<dbReference type="InterPro" id="IPR019787">
    <property type="entry name" value="Znf_PHD-finger"/>
</dbReference>
<dbReference type="PROSITE" id="PS50016">
    <property type="entry name" value="ZF_PHD_2"/>
    <property type="match status" value="2"/>
</dbReference>
<evidence type="ECO:0000313" key="7">
    <source>
        <dbReference type="EMBL" id="CAH9101736.1"/>
    </source>
</evidence>
<feature type="domain" description="PHD-type" evidence="6">
    <location>
        <begin position="470"/>
        <end position="520"/>
    </location>
</feature>
<evidence type="ECO:0000256" key="4">
    <source>
        <dbReference type="PROSITE-ProRule" id="PRU00146"/>
    </source>
</evidence>
<keyword evidence="1" id="KW-0479">Metal-binding</keyword>
<dbReference type="SUPFAM" id="SSF57903">
    <property type="entry name" value="FYVE/PHD zinc finger"/>
    <property type="match status" value="2"/>
</dbReference>
<dbReference type="PROSITE" id="PS01359">
    <property type="entry name" value="ZF_PHD_1"/>
    <property type="match status" value="2"/>
</dbReference>
<keyword evidence="8" id="KW-1185">Reference proteome</keyword>
<dbReference type="SMART" id="SM00249">
    <property type="entry name" value="PHD"/>
    <property type="match status" value="3"/>
</dbReference>